<organism evidence="2 3">
    <name type="scientific">Sphingomonas melonis</name>
    <dbReference type="NCBI Taxonomy" id="152682"/>
    <lineage>
        <taxon>Bacteria</taxon>
        <taxon>Pseudomonadati</taxon>
        <taxon>Pseudomonadota</taxon>
        <taxon>Alphaproteobacteria</taxon>
        <taxon>Sphingomonadales</taxon>
        <taxon>Sphingomonadaceae</taxon>
        <taxon>Sphingomonas</taxon>
    </lineage>
</organism>
<dbReference type="EMBL" id="JACCBY010000001">
    <property type="protein sequence ID" value="NYD88302.1"/>
    <property type="molecule type" value="Genomic_DNA"/>
</dbReference>
<dbReference type="RefSeq" id="WP_218845336.1">
    <property type="nucleotide sequence ID" value="NZ_JACCBY010000001.1"/>
</dbReference>
<protein>
    <submittedName>
        <fullName evidence="2">Uncharacterized protein</fullName>
    </submittedName>
</protein>
<name>A0A7Y9FJS1_9SPHN</name>
<feature type="region of interest" description="Disordered" evidence="1">
    <location>
        <begin position="1"/>
        <end position="26"/>
    </location>
</feature>
<accession>A0A7Y9FJS1</accession>
<dbReference type="AlphaFoldDB" id="A0A7Y9FJS1"/>
<proteinExistence type="predicted"/>
<reference evidence="2 3" key="1">
    <citation type="submission" date="2020-07" db="EMBL/GenBank/DDBJ databases">
        <authorList>
            <person name="Partida-Martinez L."/>
            <person name="Huntemann M."/>
            <person name="Clum A."/>
            <person name="Wang J."/>
            <person name="Palaniappan K."/>
            <person name="Ritter S."/>
            <person name="Chen I.-M."/>
            <person name="Stamatis D."/>
            <person name="Reddy T."/>
            <person name="O'Malley R."/>
            <person name="Daum C."/>
            <person name="Shapiro N."/>
            <person name="Ivanova N."/>
            <person name="Kyrpides N."/>
            <person name="Woyke T."/>
        </authorList>
    </citation>
    <scope>NUCLEOTIDE SEQUENCE [LARGE SCALE GENOMIC DNA]</scope>
    <source>
        <strain evidence="2 3">AS2.3</strain>
    </source>
</reference>
<evidence type="ECO:0000313" key="3">
    <source>
        <dbReference type="Proteomes" id="UP000517753"/>
    </source>
</evidence>
<evidence type="ECO:0000313" key="2">
    <source>
        <dbReference type="EMBL" id="NYD88302.1"/>
    </source>
</evidence>
<dbReference type="Proteomes" id="UP000517753">
    <property type="component" value="Unassembled WGS sequence"/>
</dbReference>
<reference evidence="2 3" key="2">
    <citation type="submission" date="2020-08" db="EMBL/GenBank/DDBJ databases">
        <title>The Agave Microbiome: Exploring the role of microbial communities in plant adaptations to desert environments.</title>
        <authorList>
            <person name="Partida-Martinez L.P."/>
        </authorList>
    </citation>
    <scope>NUCLEOTIDE SEQUENCE [LARGE SCALE GENOMIC DNA]</scope>
    <source>
        <strain evidence="2 3">AS2.3</strain>
    </source>
</reference>
<gene>
    <name evidence="2" type="ORF">HD841_000071</name>
</gene>
<sequence length="117" mass="12872">MTWLSKLLGTSEDTADGPTPDAAARSPLSLVHYREAMQVGEDDSDADDPLVAVPIPPLLSLLEHQEMLKGAPLSEEEVLAIRDGAVCMVLRRSRAQHLADRRGFADIDPERPWQGWT</sequence>
<evidence type="ECO:0000256" key="1">
    <source>
        <dbReference type="SAM" id="MobiDB-lite"/>
    </source>
</evidence>
<comment type="caution">
    <text evidence="2">The sequence shown here is derived from an EMBL/GenBank/DDBJ whole genome shotgun (WGS) entry which is preliminary data.</text>
</comment>
<keyword evidence="3" id="KW-1185">Reference proteome</keyword>